<protein>
    <submittedName>
        <fullName evidence="1">8716_t:CDS:1</fullName>
    </submittedName>
</protein>
<accession>A0ACA9R9R6</accession>
<name>A0ACA9R9R6_9GLOM</name>
<dbReference type="Proteomes" id="UP000789920">
    <property type="component" value="Unassembled WGS sequence"/>
</dbReference>
<proteinExistence type="predicted"/>
<evidence type="ECO:0000313" key="2">
    <source>
        <dbReference type="Proteomes" id="UP000789920"/>
    </source>
</evidence>
<evidence type="ECO:0000313" key="1">
    <source>
        <dbReference type="EMBL" id="CAG8783533.1"/>
    </source>
</evidence>
<comment type="caution">
    <text evidence="1">The sequence shown here is derived from an EMBL/GenBank/DDBJ whole genome shotgun (WGS) entry which is preliminary data.</text>
</comment>
<feature type="non-terminal residue" evidence="1">
    <location>
        <position position="1"/>
    </location>
</feature>
<dbReference type="EMBL" id="CAJVQC010046746">
    <property type="protein sequence ID" value="CAG8783533.1"/>
    <property type="molecule type" value="Genomic_DNA"/>
</dbReference>
<organism evidence="1 2">
    <name type="scientific">Racocetra persica</name>
    <dbReference type="NCBI Taxonomy" id="160502"/>
    <lineage>
        <taxon>Eukaryota</taxon>
        <taxon>Fungi</taxon>
        <taxon>Fungi incertae sedis</taxon>
        <taxon>Mucoromycota</taxon>
        <taxon>Glomeromycotina</taxon>
        <taxon>Glomeromycetes</taxon>
        <taxon>Diversisporales</taxon>
        <taxon>Gigasporaceae</taxon>
        <taxon>Racocetra</taxon>
    </lineage>
</organism>
<keyword evidence="2" id="KW-1185">Reference proteome</keyword>
<gene>
    <name evidence="1" type="ORF">RPERSI_LOCUS17952</name>
</gene>
<sequence>TLEDIFGVTVDKTLDVENLKTEIKSTRPNLFQKDFDLYKVDFFQPNRSLISSVNSRNDKGEFIRSNKKISEYFNNGYINDHQCSENGSIHLLIFPKEG</sequence>
<reference evidence="1" key="1">
    <citation type="submission" date="2021-06" db="EMBL/GenBank/DDBJ databases">
        <authorList>
            <person name="Kallberg Y."/>
            <person name="Tangrot J."/>
            <person name="Rosling A."/>
        </authorList>
    </citation>
    <scope>NUCLEOTIDE SEQUENCE</scope>
    <source>
        <strain evidence="1">MA461A</strain>
    </source>
</reference>